<evidence type="ECO:0000256" key="2">
    <source>
        <dbReference type="ARBA" id="ARBA00022618"/>
    </source>
</evidence>
<reference evidence="9 10" key="1">
    <citation type="journal article" date="2019" name="Int. J. Syst. Evol. Microbiol.">
        <title>The Global Catalogue of Microorganisms (GCM) 10K type strain sequencing project: providing services to taxonomists for standard genome sequencing and annotation.</title>
        <authorList>
            <consortium name="The Broad Institute Genomics Platform"/>
            <consortium name="The Broad Institute Genome Sequencing Center for Infectious Disease"/>
            <person name="Wu L."/>
            <person name="Ma J."/>
        </authorList>
    </citation>
    <scope>NUCLEOTIDE SEQUENCE [LARGE SCALE GENOMIC DNA]</scope>
    <source>
        <strain evidence="9 10">JCM 12389</strain>
    </source>
</reference>
<feature type="domain" description="Septum formation inhibitor MinC C-terminal" evidence="7">
    <location>
        <begin position="106"/>
        <end position="205"/>
    </location>
</feature>
<protein>
    <recommendedName>
        <fullName evidence="6">Probable septum site-determining protein MinC</fullName>
    </recommendedName>
</protein>
<evidence type="ECO:0000256" key="3">
    <source>
        <dbReference type="ARBA" id="ARBA00023210"/>
    </source>
</evidence>
<proteinExistence type="inferred from homology"/>
<evidence type="ECO:0000256" key="6">
    <source>
        <dbReference type="HAMAP-Rule" id="MF_00267"/>
    </source>
</evidence>
<evidence type="ECO:0000256" key="5">
    <source>
        <dbReference type="ARBA" id="ARBA00046874"/>
    </source>
</evidence>
<dbReference type="HAMAP" id="MF_00267">
    <property type="entry name" value="MinC"/>
    <property type="match status" value="1"/>
</dbReference>
<dbReference type="NCBIfam" id="TIGR01222">
    <property type="entry name" value="minC"/>
    <property type="match status" value="1"/>
</dbReference>
<evidence type="ECO:0000259" key="8">
    <source>
        <dbReference type="Pfam" id="PF22642"/>
    </source>
</evidence>
<dbReference type="EMBL" id="BAAADO010000001">
    <property type="protein sequence ID" value="GAA0483489.1"/>
    <property type="molecule type" value="Genomic_DNA"/>
</dbReference>
<keyword evidence="2 6" id="KW-0132">Cell division</keyword>
<comment type="similarity">
    <text evidence="1 6">Belongs to the MinC family.</text>
</comment>
<dbReference type="PANTHER" id="PTHR34108">
    <property type="entry name" value="SEPTUM SITE-DETERMINING PROTEIN MINC"/>
    <property type="match status" value="1"/>
</dbReference>
<dbReference type="SUPFAM" id="SSF63848">
    <property type="entry name" value="Cell-division inhibitor MinC, C-terminal domain"/>
    <property type="match status" value="1"/>
</dbReference>
<dbReference type="Pfam" id="PF03775">
    <property type="entry name" value="MinC_C"/>
    <property type="match status" value="1"/>
</dbReference>
<dbReference type="Gene3D" id="3.30.160.540">
    <property type="match status" value="1"/>
</dbReference>
<evidence type="ECO:0000259" key="7">
    <source>
        <dbReference type="Pfam" id="PF03775"/>
    </source>
</evidence>
<dbReference type="InterPro" id="IPR005526">
    <property type="entry name" value="Septum_form_inhib_MinC_C"/>
</dbReference>
<organism evidence="9 10">
    <name type="scientific">Salinibacillus aidingensis</name>
    <dbReference type="NCBI Taxonomy" id="237684"/>
    <lineage>
        <taxon>Bacteria</taxon>
        <taxon>Bacillati</taxon>
        <taxon>Bacillota</taxon>
        <taxon>Bacilli</taxon>
        <taxon>Bacillales</taxon>
        <taxon>Bacillaceae</taxon>
        <taxon>Salinibacillus</taxon>
    </lineage>
</organism>
<comment type="caution">
    <text evidence="9">The sequence shown here is derived from an EMBL/GenBank/DDBJ whole genome shotgun (WGS) entry which is preliminary data.</text>
</comment>
<evidence type="ECO:0000313" key="10">
    <source>
        <dbReference type="Proteomes" id="UP001500880"/>
    </source>
</evidence>
<dbReference type="Proteomes" id="UP001500880">
    <property type="component" value="Unassembled WGS sequence"/>
</dbReference>
<dbReference type="RefSeq" id="WP_343837320.1">
    <property type="nucleotide sequence ID" value="NZ_BAAADO010000001.1"/>
</dbReference>
<dbReference type="InterPro" id="IPR036145">
    <property type="entry name" value="MinC_C_sf"/>
</dbReference>
<dbReference type="Gene3D" id="2.160.20.70">
    <property type="match status" value="1"/>
</dbReference>
<feature type="domain" description="Septum site-determining protein MinC N-terminal" evidence="8">
    <location>
        <begin position="8"/>
        <end position="84"/>
    </location>
</feature>
<evidence type="ECO:0000256" key="4">
    <source>
        <dbReference type="ARBA" id="ARBA00023306"/>
    </source>
</evidence>
<dbReference type="PANTHER" id="PTHR34108:SF1">
    <property type="entry name" value="SEPTUM SITE-DETERMINING PROTEIN MINC"/>
    <property type="match status" value="1"/>
</dbReference>
<evidence type="ECO:0000256" key="1">
    <source>
        <dbReference type="ARBA" id="ARBA00006291"/>
    </source>
</evidence>
<comment type="function">
    <text evidence="6">Cell division inhibitor that blocks the formation of polar Z ring septums. Rapidly oscillates between the poles of the cell to destabilize FtsZ filaments that have formed before they mature into polar Z rings. Prevents FtsZ polymerization.</text>
</comment>
<dbReference type="InterPro" id="IPR016098">
    <property type="entry name" value="CAP/MinC_C"/>
</dbReference>
<comment type="subunit">
    <text evidence="5 6">Interacts with MinD and FtsZ.</text>
</comment>
<dbReference type="InterPro" id="IPR055219">
    <property type="entry name" value="MinC_N_1"/>
</dbReference>
<keyword evidence="4 6" id="KW-0131">Cell cycle</keyword>
<dbReference type="Pfam" id="PF22642">
    <property type="entry name" value="MinC_N_1"/>
    <property type="match status" value="1"/>
</dbReference>
<evidence type="ECO:0000313" key="9">
    <source>
        <dbReference type="EMBL" id="GAA0483489.1"/>
    </source>
</evidence>
<sequence>MKNKKQAVTIKGTKDGLTFTIDETSSMEHILQELKSKLSSKVIDQDQPVIKVNIDAGNRYLTSEMKEQMQEIVRSKPNLVINEIYSNVITKEEAKDWYKDLEISAITKIVRAGQQLHVHGDLLLIGDVNPGGTVSATGNVYILGKLNGIAHAGIEGDPKAIIAAAYMNPTQLRISGFLSRSPDFETEGLYMECAYVNQDTDKILIDRLQSLSTIRPDLGSIERRMING</sequence>
<name>A0ABN1AU37_9BACI</name>
<gene>
    <name evidence="6 9" type="primary">minC</name>
    <name evidence="9" type="ORF">GCM10008986_05730</name>
</gene>
<dbReference type="InterPro" id="IPR013033">
    <property type="entry name" value="MinC"/>
</dbReference>
<keyword evidence="10" id="KW-1185">Reference proteome</keyword>
<accession>A0ABN1AU37</accession>
<keyword evidence="3 6" id="KW-0717">Septation</keyword>